<dbReference type="EMBL" id="LAZR01042098">
    <property type="protein sequence ID" value="KKL10341.1"/>
    <property type="molecule type" value="Genomic_DNA"/>
</dbReference>
<gene>
    <name evidence="1" type="ORF">LCGC14_2556800</name>
</gene>
<dbReference type="AlphaFoldDB" id="A0A0F9CXI6"/>
<evidence type="ECO:0008006" key="2">
    <source>
        <dbReference type="Google" id="ProtNLM"/>
    </source>
</evidence>
<comment type="caution">
    <text evidence="1">The sequence shown here is derived from an EMBL/GenBank/DDBJ whole genome shotgun (WGS) entry which is preliminary data.</text>
</comment>
<sequence>MLRLNTFVGLTVALVGLPARAERAEKPNLLAKVSWQYSVDEGTIWSDEVPPLGKKGTTTVDVRGRFDIPAATTGEYLALATGLRHGQTGSYRLNGQPVPQPLGDMIYRLIPGIPAGLLRRGANVLEAKVAYEVGMAGGRPLSVPTALRFQRDADLKIQSGPVLGAFGRDFFTVTCRTNMPAAVELRVTQIVDSHKRVGQTAVLAKSPKGIFHRFRVKPPGTIAAHTGYALVARSGERTVSESLSAPSLPTKGLRFVVAGDNRGYPRTWARVAGAIGKHRPHFVVHTGDMLNSGRRDYQWDQQFFHPARRLLAAGSASSDSARKTSICL</sequence>
<accession>A0A0F9CXI6</accession>
<reference evidence="1" key="1">
    <citation type="journal article" date="2015" name="Nature">
        <title>Complex archaea that bridge the gap between prokaryotes and eukaryotes.</title>
        <authorList>
            <person name="Spang A."/>
            <person name="Saw J.H."/>
            <person name="Jorgensen S.L."/>
            <person name="Zaremba-Niedzwiedzka K."/>
            <person name="Martijn J."/>
            <person name="Lind A.E."/>
            <person name="van Eijk R."/>
            <person name="Schleper C."/>
            <person name="Guy L."/>
            <person name="Ettema T.J."/>
        </authorList>
    </citation>
    <scope>NUCLEOTIDE SEQUENCE</scope>
</reference>
<evidence type="ECO:0000313" key="1">
    <source>
        <dbReference type="EMBL" id="KKL10341.1"/>
    </source>
</evidence>
<dbReference type="InterPro" id="IPR029052">
    <property type="entry name" value="Metallo-depent_PP-like"/>
</dbReference>
<organism evidence="1">
    <name type="scientific">marine sediment metagenome</name>
    <dbReference type="NCBI Taxonomy" id="412755"/>
    <lineage>
        <taxon>unclassified sequences</taxon>
        <taxon>metagenomes</taxon>
        <taxon>ecological metagenomes</taxon>
    </lineage>
</organism>
<proteinExistence type="predicted"/>
<protein>
    <recommendedName>
        <fullName evidence="2">Calcineurin-like phosphoesterase domain-containing protein</fullName>
    </recommendedName>
</protein>
<name>A0A0F9CXI6_9ZZZZ</name>
<dbReference type="SUPFAM" id="SSF56300">
    <property type="entry name" value="Metallo-dependent phosphatases"/>
    <property type="match status" value="1"/>
</dbReference>